<sequence length="243" mass="26653">GRAHRHVGVELRPLAGRALPRRHEPGPAARPLHAPLRHRRAERQLLPVAEERDVRRLAPPAPAGLRHVGEGAARSDPREAALRPGDLARADDGVLARARRATGGAPRAAASRPRARRRPPRLVPRPGAALDAGRRGAAAPHVAERRGVRAPRAARRGVLRGEWRRPAVRAPRHRTVRLRAAARAEPRPPVRRQLLRGRPVVVGRPGPGVAGDGPRRLRLLQQRRSRSRRPQRGPAEGARRGRV</sequence>
<feature type="compositionally biased region" description="Basic and acidic residues" evidence="1">
    <location>
        <begin position="67"/>
        <end position="94"/>
    </location>
</feature>
<name>A0A6J4M7L9_9ACTN</name>
<evidence type="ECO:0000313" key="2">
    <source>
        <dbReference type="EMBL" id="CAA9350983.1"/>
    </source>
</evidence>
<dbReference type="EMBL" id="CADCUF010000257">
    <property type="protein sequence ID" value="CAA9350983.1"/>
    <property type="molecule type" value="Genomic_DNA"/>
</dbReference>
<accession>A0A6J4M7L9</accession>
<dbReference type="AlphaFoldDB" id="A0A6J4M7L9"/>
<reference evidence="2" key="1">
    <citation type="submission" date="2020-02" db="EMBL/GenBank/DDBJ databases">
        <authorList>
            <person name="Meier V. D."/>
        </authorList>
    </citation>
    <scope>NUCLEOTIDE SEQUENCE</scope>
    <source>
        <strain evidence="2">AVDCRST_MAG24</strain>
    </source>
</reference>
<feature type="compositionally biased region" description="Low complexity" evidence="1">
    <location>
        <begin position="101"/>
        <end position="112"/>
    </location>
</feature>
<organism evidence="2">
    <name type="scientific">uncultured Nocardioidaceae bacterium</name>
    <dbReference type="NCBI Taxonomy" id="253824"/>
    <lineage>
        <taxon>Bacteria</taxon>
        <taxon>Bacillati</taxon>
        <taxon>Actinomycetota</taxon>
        <taxon>Actinomycetes</taxon>
        <taxon>Propionibacteriales</taxon>
        <taxon>Nocardioidaceae</taxon>
        <taxon>environmental samples</taxon>
    </lineage>
</organism>
<feature type="compositionally biased region" description="Basic residues" evidence="1">
    <location>
        <begin position="216"/>
        <end position="231"/>
    </location>
</feature>
<protein>
    <submittedName>
        <fullName evidence="2">Uncharacterized protein</fullName>
    </submittedName>
</protein>
<feature type="non-terminal residue" evidence="2">
    <location>
        <position position="1"/>
    </location>
</feature>
<feature type="region of interest" description="Disordered" evidence="1">
    <location>
        <begin position="194"/>
        <end position="243"/>
    </location>
</feature>
<feature type="compositionally biased region" description="Low complexity" evidence="1">
    <location>
        <begin position="124"/>
        <end position="140"/>
    </location>
</feature>
<proteinExistence type="predicted"/>
<feature type="region of interest" description="Disordered" evidence="1">
    <location>
        <begin position="1"/>
        <end position="150"/>
    </location>
</feature>
<feature type="non-terminal residue" evidence="2">
    <location>
        <position position="243"/>
    </location>
</feature>
<gene>
    <name evidence="2" type="ORF">AVDCRST_MAG24-1795</name>
</gene>
<evidence type="ECO:0000256" key="1">
    <source>
        <dbReference type="SAM" id="MobiDB-lite"/>
    </source>
</evidence>